<reference evidence="6" key="1">
    <citation type="submission" date="2020-04" db="EMBL/GenBank/DDBJ databases">
        <authorList>
            <person name="Zhang T."/>
        </authorList>
    </citation>
    <scope>NUCLEOTIDE SEQUENCE</scope>
    <source>
        <strain evidence="6">HKST-UBA02</strain>
    </source>
</reference>
<feature type="domain" description="HTH gntR-type" evidence="5">
    <location>
        <begin position="13"/>
        <end position="81"/>
    </location>
</feature>
<evidence type="ECO:0000256" key="4">
    <source>
        <dbReference type="SAM" id="MobiDB-lite"/>
    </source>
</evidence>
<protein>
    <submittedName>
        <fullName evidence="6">GntR family transcriptional regulator</fullName>
    </submittedName>
</protein>
<dbReference type="EMBL" id="JAGQHS010000006">
    <property type="protein sequence ID" value="MCA9754588.1"/>
    <property type="molecule type" value="Genomic_DNA"/>
</dbReference>
<dbReference type="InterPro" id="IPR036388">
    <property type="entry name" value="WH-like_DNA-bd_sf"/>
</dbReference>
<dbReference type="Proteomes" id="UP000739538">
    <property type="component" value="Unassembled WGS sequence"/>
</dbReference>
<dbReference type="CDD" id="cd07377">
    <property type="entry name" value="WHTH_GntR"/>
    <property type="match status" value="1"/>
</dbReference>
<dbReference type="PANTHER" id="PTHR38445:SF7">
    <property type="entry name" value="GNTR-FAMILY TRANSCRIPTIONAL REGULATOR"/>
    <property type="match status" value="1"/>
</dbReference>
<organism evidence="6 7">
    <name type="scientific">Eiseniibacteriota bacterium</name>
    <dbReference type="NCBI Taxonomy" id="2212470"/>
    <lineage>
        <taxon>Bacteria</taxon>
        <taxon>Candidatus Eiseniibacteriota</taxon>
    </lineage>
</organism>
<proteinExistence type="predicted"/>
<evidence type="ECO:0000313" key="6">
    <source>
        <dbReference type="EMBL" id="MCA9754588.1"/>
    </source>
</evidence>
<reference evidence="6" key="2">
    <citation type="journal article" date="2021" name="Microbiome">
        <title>Successional dynamics and alternative stable states in a saline activated sludge microbial community over 9 years.</title>
        <authorList>
            <person name="Wang Y."/>
            <person name="Ye J."/>
            <person name="Ju F."/>
            <person name="Liu L."/>
            <person name="Boyd J.A."/>
            <person name="Deng Y."/>
            <person name="Parks D.H."/>
            <person name="Jiang X."/>
            <person name="Yin X."/>
            <person name="Woodcroft B.J."/>
            <person name="Tyson G.W."/>
            <person name="Hugenholtz P."/>
            <person name="Polz M.F."/>
            <person name="Zhang T."/>
        </authorList>
    </citation>
    <scope>NUCLEOTIDE SEQUENCE</scope>
    <source>
        <strain evidence="6">HKST-UBA02</strain>
    </source>
</reference>
<dbReference type="SUPFAM" id="SSF46785">
    <property type="entry name" value="Winged helix' DNA-binding domain"/>
    <property type="match status" value="1"/>
</dbReference>
<dbReference type="Pfam" id="PF00392">
    <property type="entry name" value="GntR"/>
    <property type="match status" value="1"/>
</dbReference>
<feature type="compositionally biased region" description="Basic and acidic residues" evidence="4">
    <location>
        <begin position="131"/>
        <end position="140"/>
    </location>
</feature>
<dbReference type="GO" id="GO:0003677">
    <property type="term" value="F:DNA binding"/>
    <property type="evidence" value="ECO:0007669"/>
    <property type="project" value="UniProtKB-KW"/>
</dbReference>
<feature type="region of interest" description="Disordered" evidence="4">
    <location>
        <begin position="121"/>
        <end position="149"/>
    </location>
</feature>
<evidence type="ECO:0000256" key="1">
    <source>
        <dbReference type="ARBA" id="ARBA00023015"/>
    </source>
</evidence>
<comment type="caution">
    <text evidence="6">The sequence shown here is derived from an EMBL/GenBank/DDBJ whole genome shotgun (WGS) entry which is preliminary data.</text>
</comment>
<dbReference type="GO" id="GO:0003700">
    <property type="term" value="F:DNA-binding transcription factor activity"/>
    <property type="evidence" value="ECO:0007669"/>
    <property type="project" value="InterPro"/>
</dbReference>
<accession>A0A956N936</accession>
<gene>
    <name evidence="6" type="ORF">KDA27_02210</name>
</gene>
<dbReference type="PROSITE" id="PS50949">
    <property type="entry name" value="HTH_GNTR"/>
    <property type="match status" value="1"/>
</dbReference>
<keyword evidence="2" id="KW-0238">DNA-binding</keyword>
<dbReference type="SMART" id="SM00345">
    <property type="entry name" value="HTH_GNTR"/>
    <property type="match status" value="1"/>
</dbReference>
<dbReference type="InterPro" id="IPR036390">
    <property type="entry name" value="WH_DNA-bd_sf"/>
</dbReference>
<evidence type="ECO:0000256" key="3">
    <source>
        <dbReference type="ARBA" id="ARBA00023163"/>
    </source>
</evidence>
<dbReference type="Gene3D" id="1.10.10.10">
    <property type="entry name" value="Winged helix-like DNA-binding domain superfamily/Winged helix DNA-binding domain"/>
    <property type="match status" value="1"/>
</dbReference>
<name>A0A956N936_UNCEI</name>
<evidence type="ECO:0000313" key="7">
    <source>
        <dbReference type="Proteomes" id="UP000739538"/>
    </source>
</evidence>
<keyword evidence="3" id="KW-0804">Transcription</keyword>
<keyword evidence="1" id="KW-0805">Transcription regulation</keyword>
<evidence type="ECO:0000259" key="5">
    <source>
        <dbReference type="PROSITE" id="PS50949"/>
    </source>
</evidence>
<dbReference type="InterPro" id="IPR000524">
    <property type="entry name" value="Tscrpt_reg_HTH_GntR"/>
</dbReference>
<dbReference type="PANTHER" id="PTHR38445">
    <property type="entry name" value="HTH-TYPE TRANSCRIPTIONAL REPRESSOR YTRA"/>
    <property type="match status" value="1"/>
</dbReference>
<dbReference type="AlphaFoldDB" id="A0A956N936"/>
<evidence type="ECO:0000256" key="2">
    <source>
        <dbReference type="ARBA" id="ARBA00023125"/>
    </source>
</evidence>
<sequence length="149" mass="16239">MHSGFALSERSDRPLYLQIVDQVTRKAATGDWLPGQELPSIRGLAAELSVSVITVRRAYAELEVAGVVTTRAGRGSFVSESASPLPAGPARDRIEGNVSEAVDLARALGWRRGEFDGVVAQSWAARHPRTRERVSPGDRARPRRSRRAP</sequence>